<name>A0A9D4EQM6_DREPO</name>
<sequence length="62" mass="6937">MSTQRKILEMIRSCSIACFRLLFTAVPIVVTFLKTNKEAPETTLALDVMHAQVYEGFSTSPT</sequence>
<dbReference type="AlphaFoldDB" id="A0A9D4EQM6"/>
<organism evidence="1 2">
    <name type="scientific">Dreissena polymorpha</name>
    <name type="common">Zebra mussel</name>
    <name type="synonym">Mytilus polymorpha</name>
    <dbReference type="NCBI Taxonomy" id="45954"/>
    <lineage>
        <taxon>Eukaryota</taxon>
        <taxon>Metazoa</taxon>
        <taxon>Spiralia</taxon>
        <taxon>Lophotrochozoa</taxon>
        <taxon>Mollusca</taxon>
        <taxon>Bivalvia</taxon>
        <taxon>Autobranchia</taxon>
        <taxon>Heteroconchia</taxon>
        <taxon>Euheterodonta</taxon>
        <taxon>Imparidentia</taxon>
        <taxon>Neoheterodontei</taxon>
        <taxon>Myida</taxon>
        <taxon>Dreissenoidea</taxon>
        <taxon>Dreissenidae</taxon>
        <taxon>Dreissena</taxon>
    </lineage>
</organism>
<comment type="caution">
    <text evidence="1">The sequence shown here is derived from an EMBL/GenBank/DDBJ whole genome shotgun (WGS) entry which is preliminary data.</text>
</comment>
<dbReference type="EMBL" id="JAIWYP010000008">
    <property type="protein sequence ID" value="KAH3782726.1"/>
    <property type="molecule type" value="Genomic_DNA"/>
</dbReference>
<reference evidence="1" key="2">
    <citation type="submission" date="2020-11" db="EMBL/GenBank/DDBJ databases">
        <authorList>
            <person name="McCartney M.A."/>
            <person name="Auch B."/>
            <person name="Kono T."/>
            <person name="Mallez S."/>
            <person name="Becker A."/>
            <person name="Gohl D.M."/>
            <person name="Silverstein K.A.T."/>
            <person name="Koren S."/>
            <person name="Bechman K.B."/>
            <person name="Herman A."/>
            <person name="Abrahante J.E."/>
            <person name="Garbe J."/>
        </authorList>
    </citation>
    <scope>NUCLEOTIDE SEQUENCE</scope>
    <source>
        <strain evidence="1">Duluth1</strain>
        <tissue evidence="1">Whole animal</tissue>
    </source>
</reference>
<accession>A0A9D4EQM6</accession>
<evidence type="ECO:0000313" key="1">
    <source>
        <dbReference type="EMBL" id="KAH3782726.1"/>
    </source>
</evidence>
<keyword evidence="2" id="KW-1185">Reference proteome</keyword>
<evidence type="ECO:0000313" key="2">
    <source>
        <dbReference type="Proteomes" id="UP000828390"/>
    </source>
</evidence>
<reference evidence="1" key="1">
    <citation type="journal article" date="2019" name="bioRxiv">
        <title>The Genome of the Zebra Mussel, Dreissena polymorpha: A Resource for Invasive Species Research.</title>
        <authorList>
            <person name="McCartney M.A."/>
            <person name="Auch B."/>
            <person name="Kono T."/>
            <person name="Mallez S."/>
            <person name="Zhang Y."/>
            <person name="Obille A."/>
            <person name="Becker A."/>
            <person name="Abrahante J.E."/>
            <person name="Garbe J."/>
            <person name="Badalamenti J.P."/>
            <person name="Herman A."/>
            <person name="Mangelson H."/>
            <person name="Liachko I."/>
            <person name="Sullivan S."/>
            <person name="Sone E.D."/>
            <person name="Koren S."/>
            <person name="Silverstein K.A.T."/>
            <person name="Beckman K.B."/>
            <person name="Gohl D.M."/>
        </authorList>
    </citation>
    <scope>NUCLEOTIDE SEQUENCE</scope>
    <source>
        <strain evidence="1">Duluth1</strain>
        <tissue evidence="1">Whole animal</tissue>
    </source>
</reference>
<gene>
    <name evidence="1" type="ORF">DPMN_160645</name>
</gene>
<protein>
    <submittedName>
        <fullName evidence="1">Uncharacterized protein</fullName>
    </submittedName>
</protein>
<dbReference type="Proteomes" id="UP000828390">
    <property type="component" value="Unassembled WGS sequence"/>
</dbReference>
<proteinExistence type="predicted"/>